<sequence>MAWARSACSGKVISYPMHIGVTNGENVDPMAEIINLRQARKQQKRRKKEGQAEENRARFGRTKAEKTKETQEAERIRRELDGKKREGDGQDD</sequence>
<feature type="compositionally biased region" description="Basic residues" evidence="1">
    <location>
        <begin position="38"/>
        <end position="48"/>
    </location>
</feature>
<dbReference type="Proteomes" id="UP000256845">
    <property type="component" value="Unassembled WGS sequence"/>
</dbReference>
<dbReference type="Pfam" id="PF13770">
    <property type="entry name" value="DUF4169"/>
    <property type="match status" value="1"/>
</dbReference>
<gene>
    <name evidence="2" type="ORF">DFP90_10573</name>
</gene>
<evidence type="ECO:0000313" key="2">
    <source>
        <dbReference type="EMBL" id="RED49702.1"/>
    </source>
</evidence>
<feature type="compositionally biased region" description="Basic and acidic residues" evidence="1">
    <location>
        <begin position="49"/>
        <end position="92"/>
    </location>
</feature>
<feature type="region of interest" description="Disordered" evidence="1">
    <location>
        <begin position="37"/>
        <end position="92"/>
    </location>
</feature>
<accession>A0A3D9HJL3</accession>
<evidence type="ECO:0000256" key="1">
    <source>
        <dbReference type="SAM" id="MobiDB-lite"/>
    </source>
</evidence>
<evidence type="ECO:0000313" key="3">
    <source>
        <dbReference type="Proteomes" id="UP000256845"/>
    </source>
</evidence>
<organism evidence="2 3">
    <name type="scientific">Aestuariispira insulae</name>
    <dbReference type="NCBI Taxonomy" id="1461337"/>
    <lineage>
        <taxon>Bacteria</taxon>
        <taxon>Pseudomonadati</taxon>
        <taxon>Pseudomonadota</taxon>
        <taxon>Alphaproteobacteria</taxon>
        <taxon>Rhodospirillales</taxon>
        <taxon>Kiloniellaceae</taxon>
        <taxon>Aestuariispira</taxon>
    </lineage>
</organism>
<protein>
    <submittedName>
        <fullName evidence="2">Uncharacterized protein DUF4169</fullName>
    </submittedName>
</protein>
<dbReference type="AlphaFoldDB" id="A0A3D9HJL3"/>
<keyword evidence="3" id="KW-1185">Reference proteome</keyword>
<proteinExistence type="predicted"/>
<reference evidence="2 3" key="1">
    <citation type="submission" date="2018-07" db="EMBL/GenBank/DDBJ databases">
        <title>Genomic Encyclopedia of Type Strains, Phase III (KMG-III): the genomes of soil and plant-associated and newly described type strains.</title>
        <authorList>
            <person name="Whitman W."/>
        </authorList>
    </citation>
    <scope>NUCLEOTIDE SEQUENCE [LARGE SCALE GENOMIC DNA]</scope>
    <source>
        <strain evidence="2 3">CECT 8488</strain>
    </source>
</reference>
<dbReference type="InterPro" id="IPR025227">
    <property type="entry name" value="DUF4169"/>
</dbReference>
<dbReference type="EMBL" id="QRDW01000005">
    <property type="protein sequence ID" value="RED49702.1"/>
    <property type="molecule type" value="Genomic_DNA"/>
</dbReference>
<name>A0A3D9HJL3_9PROT</name>
<comment type="caution">
    <text evidence="2">The sequence shown here is derived from an EMBL/GenBank/DDBJ whole genome shotgun (WGS) entry which is preliminary data.</text>
</comment>